<accession>A0A6G0WB87</accession>
<dbReference type="Proteomes" id="UP000478052">
    <property type="component" value="Unassembled WGS sequence"/>
</dbReference>
<dbReference type="EMBL" id="VUJU01008897">
    <property type="protein sequence ID" value="KAF0724429.1"/>
    <property type="molecule type" value="Genomic_DNA"/>
</dbReference>
<sequence>MNVLHNTIKHPHPRFFVDLEPTDHSNQTYQLYFLLHAKVKVEESYKPKLISQCQNCQDYGHTRSTASQPPQPSPPSNLTQLMSSFMNYLVNSKNNENC</sequence>
<gene>
    <name evidence="1" type="ORF">FWK35_00019600</name>
</gene>
<dbReference type="AlphaFoldDB" id="A0A6G0WB87"/>
<evidence type="ECO:0000313" key="1">
    <source>
        <dbReference type="EMBL" id="KAF0724429.1"/>
    </source>
</evidence>
<comment type="caution">
    <text evidence="1">The sequence shown here is derived from an EMBL/GenBank/DDBJ whole genome shotgun (WGS) entry which is preliminary data.</text>
</comment>
<protein>
    <submittedName>
        <fullName evidence="1">Uncharacterized protein</fullName>
    </submittedName>
</protein>
<reference evidence="1 2" key="1">
    <citation type="submission" date="2019-08" db="EMBL/GenBank/DDBJ databases">
        <title>Whole genome of Aphis craccivora.</title>
        <authorList>
            <person name="Voronova N.V."/>
            <person name="Shulinski R.S."/>
            <person name="Bandarenka Y.V."/>
            <person name="Zhorov D.G."/>
            <person name="Warner D."/>
        </authorList>
    </citation>
    <scope>NUCLEOTIDE SEQUENCE [LARGE SCALE GENOMIC DNA]</scope>
    <source>
        <strain evidence="1">180601</strain>
        <tissue evidence="1">Whole Body</tissue>
    </source>
</reference>
<organism evidence="1 2">
    <name type="scientific">Aphis craccivora</name>
    <name type="common">Cowpea aphid</name>
    <dbReference type="NCBI Taxonomy" id="307492"/>
    <lineage>
        <taxon>Eukaryota</taxon>
        <taxon>Metazoa</taxon>
        <taxon>Ecdysozoa</taxon>
        <taxon>Arthropoda</taxon>
        <taxon>Hexapoda</taxon>
        <taxon>Insecta</taxon>
        <taxon>Pterygota</taxon>
        <taxon>Neoptera</taxon>
        <taxon>Paraneoptera</taxon>
        <taxon>Hemiptera</taxon>
        <taxon>Sternorrhyncha</taxon>
        <taxon>Aphidomorpha</taxon>
        <taxon>Aphidoidea</taxon>
        <taxon>Aphididae</taxon>
        <taxon>Aphidini</taxon>
        <taxon>Aphis</taxon>
        <taxon>Aphis</taxon>
    </lineage>
</organism>
<name>A0A6G0WB87_APHCR</name>
<evidence type="ECO:0000313" key="2">
    <source>
        <dbReference type="Proteomes" id="UP000478052"/>
    </source>
</evidence>
<proteinExistence type="predicted"/>
<dbReference type="OrthoDB" id="8016075at2759"/>
<keyword evidence="2" id="KW-1185">Reference proteome</keyword>